<dbReference type="PANTHER" id="PTHR36222">
    <property type="entry name" value="SERINE PROTEASE INHIBITOR RV3364C"/>
    <property type="match status" value="1"/>
</dbReference>
<organism evidence="2 3">
    <name type="scientific">Streptomyces galilaeus</name>
    <dbReference type="NCBI Taxonomy" id="33899"/>
    <lineage>
        <taxon>Bacteria</taxon>
        <taxon>Bacillati</taxon>
        <taxon>Actinomycetota</taxon>
        <taxon>Actinomycetes</taxon>
        <taxon>Kitasatosporales</taxon>
        <taxon>Streptomycetaceae</taxon>
        <taxon>Streptomyces</taxon>
    </lineage>
</organism>
<protein>
    <submittedName>
        <fullName evidence="2">Roadblock/LC7 domain-containing protein</fullName>
    </submittedName>
</protein>
<dbReference type="EMBL" id="JBJVNE010000011">
    <property type="protein sequence ID" value="MFM9649128.1"/>
    <property type="molecule type" value="Genomic_DNA"/>
</dbReference>
<keyword evidence="3" id="KW-1185">Reference proteome</keyword>
<name>A0ABW9IKY0_STRGJ</name>
<dbReference type="RefSeq" id="WP_369277449.1">
    <property type="nucleotide sequence ID" value="NZ_JBJVMW010000011.1"/>
</dbReference>
<proteinExistence type="predicted"/>
<dbReference type="Pfam" id="PF03259">
    <property type="entry name" value="Robl_LC7"/>
    <property type="match status" value="1"/>
</dbReference>
<reference evidence="2 3" key="1">
    <citation type="submission" date="2024-12" db="EMBL/GenBank/DDBJ databases">
        <title>Forecasting of Potato common scab and diversities of Pathogenic streptomyces spp. in china.</title>
        <authorList>
            <person name="Handique U."/>
            <person name="Wu J."/>
        </authorList>
    </citation>
    <scope>NUCLEOTIDE SEQUENCE [LARGE SCALE GENOMIC DNA]</scope>
    <source>
        <strain evidence="2 3">ZRIMU1585</strain>
    </source>
</reference>
<dbReference type="Gene3D" id="3.30.450.30">
    <property type="entry name" value="Dynein light chain 2a, cytoplasmic"/>
    <property type="match status" value="1"/>
</dbReference>
<sequence>MSFESTAPVISPKEVQQQMARLLDDFVEDTAGVTHALLVSRDGMRQAIPTHMDADWADTLAAAFSGLTGLAKGVTGPTDQQMPAGQILIEREDTLFLVTEAGTGSAFHAAGTTVATILVVLARTDANIGTVAFAAGRLVQRFAPFMTTPVRTRDGQGSGVE</sequence>
<dbReference type="Proteomes" id="UP001631993">
    <property type="component" value="Unassembled WGS sequence"/>
</dbReference>
<evidence type="ECO:0000313" key="2">
    <source>
        <dbReference type="EMBL" id="MFM9649128.1"/>
    </source>
</evidence>
<dbReference type="InterPro" id="IPR004942">
    <property type="entry name" value="Roadblock/LAMTOR2_dom"/>
</dbReference>
<comment type="caution">
    <text evidence="2">The sequence shown here is derived from an EMBL/GenBank/DDBJ whole genome shotgun (WGS) entry which is preliminary data.</text>
</comment>
<feature type="domain" description="Roadblock/LAMTOR2" evidence="1">
    <location>
        <begin position="20"/>
        <end position="122"/>
    </location>
</feature>
<evidence type="ECO:0000313" key="3">
    <source>
        <dbReference type="Proteomes" id="UP001631993"/>
    </source>
</evidence>
<accession>A0ABW9IKY0</accession>
<dbReference type="SUPFAM" id="SSF103196">
    <property type="entry name" value="Roadblock/LC7 domain"/>
    <property type="match status" value="1"/>
</dbReference>
<dbReference type="PANTHER" id="PTHR36222:SF1">
    <property type="entry name" value="SERINE PROTEASE INHIBITOR RV3364C"/>
    <property type="match status" value="1"/>
</dbReference>
<dbReference type="InterPro" id="IPR053141">
    <property type="entry name" value="Mycobact_SerProt_Inhib_Rv3364c"/>
</dbReference>
<evidence type="ECO:0000259" key="1">
    <source>
        <dbReference type="SMART" id="SM00960"/>
    </source>
</evidence>
<gene>
    <name evidence="2" type="ORF">ACKI1S_23650</name>
</gene>
<dbReference type="SMART" id="SM00960">
    <property type="entry name" value="Robl_LC7"/>
    <property type="match status" value="1"/>
</dbReference>